<dbReference type="PANTHER" id="PTHR11552">
    <property type="entry name" value="GLUCOSE-METHANOL-CHOLINE GMC OXIDOREDUCTASE"/>
    <property type="match status" value="1"/>
</dbReference>
<dbReference type="InterPro" id="IPR007867">
    <property type="entry name" value="GMC_OxRtase_C"/>
</dbReference>
<proteinExistence type="inferred from homology"/>
<dbReference type="PIRSF" id="PIRSF000137">
    <property type="entry name" value="Alcohol_oxidase"/>
    <property type="match status" value="1"/>
</dbReference>
<dbReference type="InterPro" id="IPR036188">
    <property type="entry name" value="FAD/NAD-bd_sf"/>
</dbReference>
<comment type="caution">
    <text evidence="9">The sequence shown here is derived from an EMBL/GenBank/DDBJ whole genome shotgun (WGS) entry which is preliminary data.</text>
</comment>
<name>A0A1Q3EJ75_LENED</name>
<dbReference type="STRING" id="5353.A0A1Q3EJ75"/>
<dbReference type="PANTHER" id="PTHR11552:SF147">
    <property type="entry name" value="CHOLINE DEHYDROGENASE, MITOCHONDRIAL"/>
    <property type="match status" value="1"/>
</dbReference>
<keyword evidence="4 6" id="KW-0274">FAD</keyword>
<keyword evidence="10" id="KW-1185">Reference proteome</keyword>
<feature type="binding site" evidence="6">
    <location>
        <position position="278"/>
    </location>
    <ligand>
        <name>FAD</name>
        <dbReference type="ChEBI" id="CHEBI:57692"/>
    </ligand>
</feature>
<evidence type="ECO:0000256" key="2">
    <source>
        <dbReference type="ARBA" id="ARBA00010790"/>
    </source>
</evidence>
<organism evidence="9 10">
    <name type="scientific">Lentinula edodes</name>
    <name type="common">Shiitake mushroom</name>
    <name type="synonym">Lentinus edodes</name>
    <dbReference type="NCBI Taxonomy" id="5353"/>
    <lineage>
        <taxon>Eukaryota</taxon>
        <taxon>Fungi</taxon>
        <taxon>Dikarya</taxon>
        <taxon>Basidiomycota</taxon>
        <taxon>Agaricomycotina</taxon>
        <taxon>Agaricomycetes</taxon>
        <taxon>Agaricomycetidae</taxon>
        <taxon>Agaricales</taxon>
        <taxon>Marasmiineae</taxon>
        <taxon>Omphalotaceae</taxon>
        <taxon>Lentinula</taxon>
    </lineage>
</organism>
<evidence type="ECO:0000256" key="1">
    <source>
        <dbReference type="ARBA" id="ARBA00001974"/>
    </source>
</evidence>
<sequence>MLIFTSAHALSGSSGKDFPLAADQTQRNALPTRNTIPLYNSFSDLPSKTYDFIIIGGGTAGNVLANRLTENEDWSVLVLEAGGTNIDAFEIDVPFFSLNIKPQYDWNYTSTVQSGLNNRTIPILRGFILGGCSSVNGMFYTRGSADDYNRFAAVTEDEGWSWDNIQPFLARNERFEPPADRHNTSGQFNPLVHSFSGVNAVSLPGFPTNIDSMVFDAVDELGGIFHYNEDVNSGMPLGFGWLQKTVTSQGRRSSSATSYLAPEFISRPNLDVLLNARVARILPNASLTERSTSGLAFRTVEFAHDLDGPRQRVSAAKEVILSAGVIGSPQILLNSGIGNSTTLFDLGITPLVNLPSVGQNLTDQPSISNEFLVNTTQTFDDLKRNATLLNEVYTEFNKSGMGPLVDTGGNQISFFRVNESLTDIYGDPSSGKNSPHLEMVPGNGFFLTPPATGHYLSMSIVVVSPASRGSVTINSTNPFAPPLIDPGYLTSPFDLAAMRQALEIMFQYLSAPIWDGYILSAFGTLANITSLSDDNILNTYIREFSSSTAHPVGTAAMSAKGADYGVVDPDLRVKGVVGLRIVDASVFPFITSAHTQVPTYVIAERAAAMVKSVWS</sequence>
<feature type="domain" description="Glucose-methanol-choline oxidoreductase C-terminal" evidence="8">
    <location>
        <begin position="465"/>
        <end position="603"/>
    </location>
</feature>
<accession>A0A1Q3EJ75</accession>
<protein>
    <submittedName>
        <fullName evidence="9">Aryl-alcohol oxidase</fullName>
    </submittedName>
</protein>
<evidence type="ECO:0000259" key="7">
    <source>
        <dbReference type="Pfam" id="PF00732"/>
    </source>
</evidence>
<dbReference type="Proteomes" id="UP000188533">
    <property type="component" value="Unassembled WGS sequence"/>
</dbReference>
<evidence type="ECO:0000259" key="8">
    <source>
        <dbReference type="Pfam" id="PF05199"/>
    </source>
</evidence>
<dbReference type="SUPFAM" id="SSF51905">
    <property type="entry name" value="FAD/NAD(P)-binding domain"/>
    <property type="match status" value="1"/>
</dbReference>
<reference evidence="9 10" key="1">
    <citation type="submission" date="2016-08" db="EMBL/GenBank/DDBJ databases">
        <authorList>
            <consortium name="Lentinula edodes genome sequencing consortium"/>
            <person name="Sakamoto Y."/>
            <person name="Nakade K."/>
            <person name="Sato S."/>
            <person name="Yoshida Y."/>
            <person name="Miyazaki K."/>
            <person name="Natsume S."/>
            <person name="Konno N."/>
        </authorList>
    </citation>
    <scope>NUCLEOTIDE SEQUENCE [LARGE SCALE GENOMIC DNA]</scope>
    <source>
        <strain evidence="9 10">NBRC 111202</strain>
    </source>
</reference>
<evidence type="ECO:0000313" key="9">
    <source>
        <dbReference type="EMBL" id="GAW07241.1"/>
    </source>
</evidence>
<feature type="active site" description="Proton donor" evidence="5">
    <location>
        <position position="550"/>
    </location>
</feature>
<dbReference type="Pfam" id="PF05199">
    <property type="entry name" value="GMC_oxred_C"/>
    <property type="match status" value="1"/>
</dbReference>
<gene>
    <name evidence="9" type="ORF">LENED_009218</name>
</gene>
<dbReference type="Pfam" id="PF00732">
    <property type="entry name" value="GMC_oxred_N"/>
    <property type="match status" value="1"/>
</dbReference>
<dbReference type="Gene3D" id="3.30.560.10">
    <property type="entry name" value="Glucose Oxidase, domain 3"/>
    <property type="match status" value="1"/>
</dbReference>
<keyword evidence="3" id="KW-0285">Flavoprotein</keyword>
<dbReference type="Gene3D" id="3.50.50.60">
    <property type="entry name" value="FAD/NAD(P)-binding domain"/>
    <property type="match status" value="1"/>
</dbReference>
<evidence type="ECO:0000256" key="6">
    <source>
        <dbReference type="PIRSR" id="PIRSR000137-2"/>
    </source>
</evidence>
<dbReference type="GO" id="GO:0050660">
    <property type="term" value="F:flavin adenine dinucleotide binding"/>
    <property type="evidence" value="ECO:0007669"/>
    <property type="project" value="InterPro"/>
</dbReference>
<dbReference type="InterPro" id="IPR012132">
    <property type="entry name" value="GMC_OxRdtase"/>
</dbReference>
<dbReference type="AlphaFoldDB" id="A0A1Q3EJ75"/>
<evidence type="ECO:0000313" key="10">
    <source>
        <dbReference type="Proteomes" id="UP000188533"/>
    </source>
</evidence>
<evidence type="ECO:0000256" key="5">
    <source>
        <dbReference type="PIRSR" id="PIRSR000137-1"/>
    </source>
</evidence>
<feature type="domain" description="Glucose-methanol-choline oxidoreductase N-terminal" evidence="7">
    <location>
        <begin position="50"/>
        <end position="365"/>
    </location>
</feature>
<comment type="cofactor">
    <cofactor evidence="1 6">
        <name>FAD</name>
        <dbReference type="ChEBI" id="CHEBI:57692"/>
    </cofactor>
</comment>
<dbReference type="EMBL" id="BDGU01000407">
    <property type="protein sequence ID" value="GAW07241.1"/>
    <property type="molecule type" value="Genomic_DNA"/>
</dbReference>
<evidence type="ECO:0000256" key="3">
    <source>
        <dbReference type="ARBA" id="ARBA00022630"/>
    </source>
</evidence>
<comment type="similarity">
    <text evidence="2">Belongs to the GMC oxidoreductase family.</text>
</comment>
<dbReference type="SUPFAM" id="SSF54373">
    <property type="entry name" value="FAD-linked reductases, C-terminal domain"/>
    <property type="match status" value="1"/>
</dbReference>
<feature type="active site" description="Proton acceptor" evidence="5">
    <location>
        <position position="594"/>
    </location>
</feature>
<dbReference type="InterPro" id="IPR000172">
    <property type="entry name" value="GMC_OxRdtase_N"/>
</dbReference>
<evidence type="ECO:0000256" key="4">
    <source>
        <dbReference type="ARBA" id="ARBA00022827"/>
    </source>
</evidence>
<reference evidence="9 10" key="2">
    <citation type="submission" date="2017-02" db="EMBL/GenBank/DDBJ databases">
        <title>A genome survey and senescence transcriptome analysis in Lentinula edodes.</title>
        <authorList>
            <person name="Sakamoto Y."/>
            <person name="Nakade K."/>
            <person name="Sato S."/>
            <person name="Yoshida Y."/>
            <person name="Miyazaki K."/>
            <person name="Natsume S."/>
            <person name="Konno N."/>
        </authorList>
    </citation>
    <scope>NUCLEOTIDE SEQUENCE [LARGE SCALE GENOMIC DNA]</scope>
    <source>
        <strain evidence="9 10">NBRC 111202</strain>
    </source>
</reference>
<dbReference type="GO" id="GO:0016614">
    <property type="term" value="F:oxidoreductase activity, acting on CH-OH group of donors"/>
    <property type="evidence" value="ECO:0007669"/>
    <property type="project" value="InterPro"/>
</dbReference>